<comment type="subunit">
    <text evidence="16">F-type ATPases have 2 components, F(1) - the catalytic core - and F(0) - the membrane proton channel. F(1) has five subunits: alpha(3), beta(3), gamma(1), delta(1), epsilon(1). F(0) has three main subunits: a(1), b(2) and c(10-14). The alpha and beta chains form an alternating ring which encloses part of the gamma chain. F(1) is attached to F(0) by a central stalk formed by the gamma and epsilon chains, while a peripheral stalk is formed by the delta and b chains.</text>
</comment>
<evidence type="ECO:0000256" key="5">
    <source>
        <dbReference type="ARBA" id="ARBA00022547"/>
    </source>
</evidence>
<keyword evidence="7 16" id="KW-0375">Hydrogen ion transport</keyword>
<dbReference type="InterPro" id="IPR005864">
    <property type="entry name" value="ATP_synth_F0_bsu_bac"/>
</dbReference>
<feature type="transmembrane region" description="Helical" evidence="16">
    <location>
        <begin position="6"/>
        <end position="26"/>
    </location>
</feature>
<comment type="function">
    <text evidence="12 16">F(1)F(0) ATP synthase produces ATP from ADP in the presence of a proton or sodium gradient. F-type ATPases consist of two structural domains, F(1) containing the extramembraneous catalytic core and F(0) containing the membrane proton channel, linked together by a central stalk and a peripheral stalk. During catalysis, ATP synthesis in the catalytic domain of F(1) is coupled via a rotary mechanism of the central stalk subunits to proton translocation.</text>
</comment>
<evidence type="ECO:0000256" key="17">
    <source>
        <dbReference type="RuleBase" id="RU003848"/>
    </source>
</evidence>
<dbReference type="GO" id="GO:0005886">
    <property type="term" value="C:plasma membrane"/>
    <property type="evidence" value="ECO:0007669"/>
    <property type="project" value="UniProtKB-SubCell"/>
</dbReference>
<name>A0A2T3QIY1_PHODM</name>
<evidence type="ECO:0000256" key="14">
    <source>
        <dbReference type="ARBA" id="ARBA00026054"/>
    </source>
</evidence>
<evidence type="ECO:0000256" key="11">
    <source>
        <dbReference type="ARBA" id="ARBA00023310"/>
    </source>
</evidence>
<keyword evidence="2 16" id="KW-0813">Transport</keyword>
<evidence type="ECO:0000256" key="6">
    <source>
        <dbReference type="ARBA" id="ARBA00022692"/>
    </source>
</evidence>
<keyword evidence="9 16" id="KW-0406">Ion transport</keyword>
<reference evidence="18 19" key="1">
    <citation type="submission" date="2018-06" db="EMBL/GenBank/DDBJ databases">
        <authorList>
            <consortium name="Pathogen Informatics"/>
            <person name="Doyle S."/>
        </authorList>
    </citation>
    <scope>NUCLEOTIDE SEQUENCE [LARGE SCALE GENOMIC DNA]</scope>
    <source>
        <strain evidence="18 19">NCTC11647</strain>
    </source>
</reference>
<keyword evidence="6 16" id="KW-0812">Transmembrane</keyword>
<dbReference type="GO" id="GO:0012505">
    <property type="term" value="C:endomembrane system"/>
    <property type="evidence" value="ECO:0007669"/>
    <property type="project" value="UniProtKB-SubCell"/>
</dbReference>
<dbReference type="RefSeq" id="WP_036765878.1">
    <property type="nucleotide sequence ID" value="NZ_CP035782.1"/>
</dbReference>
<dbReference type="OrthoDB" id="9788020at2"/>
<comment type="similarity">
    <text evidence="1 16 17">Belongs to the ATPase B chain family.</text>
</comment>
<evidence type="ECO:0000256" key="9">
    <source>
        <dbReference type="ARBA" id="ARBA00023065"/>
    </source>
</evidence>
<dbReference type="AlphaFoldDB" id="A0A2T3QIY1"/>
<dbReference type="InterPro" id="IPR028987">
    <property type="entry name" value="ATP_synth_B-like_membr_sf"/>
</dbReference>
<dbReference type="NCBIfam" id="NF004411">
    <property type="entry name" value="PRK05759.1-2"/>
    <property type="match status" value="1"/>
</dbReference>
<keyword evidence="8 16" id="KW-1133">Transmembrane helix</keyword>
<dbReference type="GO" id="GO:0046933">
    <property type="term" value="F:proton-transporting ATP synthase activity, rotational mechanism"/>
    <property type="evidence" value="ECO:0007669"/>
    <property type="project" value="UniProtKB-UniRule"/>
</dbReference>
<evidence type="ECO:0000256" key="12">
    <source>
        <dbReference type="ARBA" id="ARBA00025198"/>
    </source>
</evidence>
<evidence type="ECO:0000256" key="16">
    <source>
        <dbReference type="HAMAP-Rule" id="MF_01398"/>
    </source>
</evidence>
<dbReference type="GO" id="GO:0046961">
    <property type="term" value="F:proton-transporting ATPase activity, rotational mechanism"/>
    <property type="evidence" value="ECO:0007669"/>
    <property type="project" value="TreeGrafter"/>
</dbReference>
<evidence type="ECO:0000256" key="4">
    <source>
        <dbReference type="ARBA" id="ARBA00022519"/>
    </source>
</evidence>
<dbReference type="FunFam" id="1.20.5.620:FF:000001">
    <property type="entry name" value="ATP synthase subunit b"/>
    <property type="match status" value="1"/>
</dbReference>
<comment type="function">
    <text evidence="13">Component of the F(0) channel, it forms part of the peripheral stalk, linking F(1) to F(0). The b'-subunit is a diverged and duplicated form of b found in plants and photosynthetic bacteria.</text>
</comment>
<accession>A0A2T3QIY1</accession>
<keyword evidence="5 16" id="KW-0138">CF(0)</keyword>
<dbReference type="CDD" id="cd06503">
    <property type="entry name" value="ATP-synt_Fo_b"/>
    <property type="match status" value="1"/>
</dbReference>
<dbReference type="InterPro" id="IPR050059">
    <property type="entry name" value="ATP_synthase_B_chain"/>
</dbReference>
<dbReference type="SUPFAM" id="SSF81573">
    <property type="entry name" value="F1F0 ATP synthase subunit B, membrane domain"/>
    <property type="match status" value="1"/>
</dbReference>
<evidence type="ECO:0000256" key="7">
    <source>
        <dbReference type="ARBA" id="ARBA00022781"/>
    </source>
</evidence>
<dbReference type="InterPro" id="IPR002146">
    <property type="entry name" value="ATP_synth_b/b'su_bac/chlpt"/>
</dbReference>
<comment type="subcellular location">
    <subcellularLocation>
        <location evidence="16">Cell membrane</location>
        <topology evidence="16">Single-pass membrane protein</topology>
    </subcellularLocation>
    <subcellularLocation>
        <location evidence="15">Endomembrane system</location>
        <topology evidence="15">Single-pass membrane protein</topology>
    </subcellularLocation>
</comment>
<dbReference type="NCBIfam" id="TIGR01144">
    <property type="entry name" value="ATP_synt_b"/>
    <property type="match status" value="1"/>
</dbReference>
<evidence type="ECO:0000256" key="2">
    <source>
        <dbReference type="ARBA" id="ARBA00022448"/>
    </source>
</evidence>
<protein>
    <recommendedName>
        <fullName evidence="16">ATP synthase subunit b</fullName>
    </recommendedName>
    <alternativeName>
        <fullName evidence="16">ATP synthase F(0) sector subunit b</fullName>
    </alternativeName>
    <alternativeName>
        <fullName evidence="16">ATPase subunit I</fullName>
    </alternativeName>
    <alternativeName>
        <fullName evidence="16">F-type ATPase subunit b</fullName>
        <shortName evidence="16">F-ATPase subunit b</shortName>
    </alternativeName>
</protein>
<comment type="subunit">
    <text evidence="14">F-type ATPases have 2 components, F(1) - the catalytic core - and F(0) - the membrane proton channel. F(1) has five subunits: alpha(3), beta(3), gamma(1), delta(1), epsilon(1). F(0) has four main subunits: a(1), b(2) and c(10-14). The alpha and beta chains form an alternating ring which encloses part of the gamma chain. F(1) is attached to F(0) by a central stalk formed by the gamma and epsilon chains, while a peripheral stalk is formed by the delta and b chains.</text>
</comment>
<evidence type="ECO:0000256" key="10">
    <source>
        <dbReference type="ARBA" id="ARBA00023136"/>
    </source>
</evidence>
<gene>
    <name evidence="18" type="primary">atpF_1</name>
    <name evidence="16" type="synonym">atpF</name>
    <name evidence="18" type="ORF">NCTC11647_03188</name>
</gene>
<dbReference type="PANTHER" id="PTHR33445:SF1">
    <property type="entry name" value="ATP SYNTHASE SUBUNIT B"/>
    <property type="match status" value="1"/>
</dbReference>
<evidence type="ECO:0000256" key="8">
    <source>
        <dbReference type="ARBA" id="ARBA00022989"/>
    </source>
</evidence>
<dbReference type="Pfam" id="PF00430">
    <property type="entry name" value="ATP-synt_B"/>
    <property type="match status" value="1"/>
</dbReference>
<dbReference type="GeneID" id="93400064"/>
<dbReference type="Proteomes" id="UP000251647">
    <property type="component" value="Unassembled WGS sequence"/>
</dbReference>
<dbReference type="Gene3D" id="1.20.5.620">
    <property type="entry name" value="F1F0 ATP synthase subunit B, membrane domain"/>
    <property type="match status" value="1"/>
</dbReference>
<evidence type="ECO:0000256" key="1">
    <source>
        <dbReference type="ARBA" id="ARBA00005513"/>
    </source>
</evidence>
<dbReference type="PANTHER" id="PTHR33445">
    <property type="entry name" value="ATP SYNTHASE SUBUNIT B', CHLOROPLASTIC"/>
    <property type="match status" value="1"/>
</dbReference>
<sequence>MNLNATMLGQAISFVIFVWLCMKYIWPPLTELLDKRQREIAEGLIHSENAAKELELARANGDKLLNDAKKSASELVEQGNKRRSQIIDDAKAEAEAEKARIIAQGQAELESERNRIRQELRREMSDLVIETAEKLINQNLDSAANRELVNKLIKDI</sequence>
<dbReference type="NCBIfam" id="NF004413">
    <property type="entry name" value="PRK05759.1-4"/>
    <property type="match status" value="1"/>
</dbReference>
<organism evidence="18 19">
    <name type="scientific">Photobacterium damselae</name>
    <dbReference type="NCBI Taxonomy" id="38293"/>
    <lineage>
        <taxon>Bacteria</taxon>
        <taxon>Pseudomonadati</taxon>
        <taxon>Pseudomonadota</taxon>
        <taxon>Gammaproteobacteria</taxon>
        <taxon>Vibrionales</taxon>
        <taxon>Vibrionaceae</taxon>
        <taxon>Photobacterium</taxon>
    </lineage>
</organism>
<evidence type="ECO:0000256" key="3">
    <source>
        <dbReference type="ARBA" id="ARBA00022475"/>
    </source>
</evidence>
<keyword evidence="10 16" id="KW-0472">Membrane</keyword>
<evidence type="ECO:0000256" key="13">
    <source>
        <dbReference type="ARBA" id="ARBA00025614"/>
    </source>
</evidence>
<evidence type="ECO:0000256" key="15">
    <source>
        <dbReference type="ARBA" id="ARBA00037847"/>
    </source>
</evidence>
<keyword evidence="4" id="KW-0997">Cell inner membrane</keyword>
<keyword evidence="11 16" id="KW-0066">ATP synthesis</keyword>
<dbReference type="HAMAP" id="MF_01398">
    <property type="entry name" value="ATP_synth_b_bprime"/>
    <property type="match status" value="1"/>
</dbReference>
<evidence type="ECO:0000313" key="18">
    <source>
        <dbReference type="EMBL" id="SPY44250.1"/>
    </source>
</evidence>
<proteinExistence type="inferred from homology"/>
<keyword evidence="3 16" id="KW-1003">Cell membrane</keyword>
<dbReference type="EMBL" id="UATL01000005">
    <property type="protein sequence ID" value="SPY44250.1"/>
    <property type="molecule type" value="Genomic_DNA"/>
</dbReference>
<evidence type="ECO:0000313" key="19">
    <source>
        <dbReference type="Proteomes" id="UP000251647"/>
    </source>
</evidence>
<dbReference type="GO" id="GO:0045259">
    <property type="term" value="C:proton-transporting ATP synthase complex"/>
    <property type="evidence" value="ECO:0007669"/>
    <property type="project" value="UniProtKB-KW"/>
</dbReference>